<dbReference type="Proteomes" id="UP000318331">
    <property type="component" value="Unassembled WGS sequence"/>
</dbReference>
<evidence type="ECO:0000256" key="1">
    <source>
        <dbReference type="SAM" id="MobiDB-lite"/>
    </source>
</evidence>
<keyword evidence="4" id="KW-0255">Endonuclease</keyword>
<dbReference type="RefSeq" id="WP_141918001.1">
    <property type="nucleotide sequence ID" value="NZ_BAAAYS010000016.1"/>
</dbReference>
<dbReference type="EMBL" id="VFPN01000003">
    <property type="protein sequence ID" value="TQM61015.1"/>
    <property type="molecule type" value="Genomic_DNA"/>
</dbReference>
<feature type="transmembrane region" description="Helical" evidence="2">
    <location>
        <begin position="69"/>
        <end position="88"/>
    </location>
</feature>
<dbReference type="InterPro" id="IPR036691">
    <property type="entry name" value="Endo/exonu/phosph_ase_sf"/>
</dbReference>
<accession>A0A543HRP0</accession>
<keyword evidence="4" id="KW-0378">Hydrolase</keyword>
<feature type="region of interest" description="Disordered" evidence="1">
    <location>
        <begin position="310"/>
        <end position="330"/>
    </location>
</feature>
<gene>
    <name evidence="4" type="ORF">FB466_1942</name>
</gene>
<keyword evidence="2" id="KW-0812">Transmembrane</keyword>
<evidence type="ECO:0000259" key="3">
    <source>
        <dbReference type="Pfam" id="PF03372"/>
    </source>
</evidence>
<protein>
    <submittedName>
        <fullName evidence="4">Endonuclease/exonuclease/phosphatase (EEP) superfamily protein YafD</fullName>
    </submittedName>
</protein>
<evidence type="ECO:0000256" key="2">
    <source>
        <dbReference type="SAM" id="Phobius"/>
    </source>
</evidence>
<dbReference type="InterPro" id="IPR005135">
    <property type="entry name" value="Endo/exonuclease/phosphatase"/>
</dbReference>
<dbReference type="AlphaFoldDB" id="A0A543HRP0"/>
<reference evidence="4 5" key="1">
    <citation type="submission" date="2019-06" db="EMBL/GenBank/DDBJ databases">
        <title>Sequencing the genomes of 1000 actinobacteria strains.</title>
        <authorList>
            <person name="Klenk H.-P."/>
        </authorList>
    </citation>
    <scope>NUCLEOTIDE SEQUENCE [LARGE SCALE GENOMIC DNA]</scope>
    <source>
        <strain evidence="4 5">DSM 18031</strain>
    </source>
</reference>
<proteinExistence type="predicted"/>
<comment type="caution">
    <text evidence="4">The sequence shown here is derived from an EMBL/GenBank/DDBJ whole genome shotgun (WGS) entry which is preliminary data.</text>
</comment>
<organism evidence="4 5">
    <name type="scientific">Klugiella xanthotipulae</name>
    <dbReference type="NCBI Taxonomy" id="244735"/>
    <lineage>
        <taxon>Bacteria</taxon>
        <taxon>Bacillati</taxon>
        <taxon>Actinomycetota</taxon>
        <taxon>Actinomycetes</taxon>
        <taxon>Micrococcales</taxon>
        <taxon>Microbacteriaceae</taxon>
        <taxon>Klugiella</taxon>
    </lineage>
</organism>
<sequence length="330" mass="34163">MGRLIYAISLIALFVAATLATWPQVAHLHTVFPFAQLVSVRGAGIATAAVLIVVVLLLAIVIRPARGFLSGLVVVLVLYCVANTAVLATRGTGSDSLTPDTDNTLTVAAWNTLGDAVPAEKIAAFATANGVDVLSLPETTQTRAHLVAAQILAAGGPAMTVHSVSNLASSPIHSTSLLLATSLGDYSVTHALGDTTLLPSLVAVPDGDATRPTFVAVHTTPPVSTHMGDWRDDLGWVERLCDQPNVILAGDFNATVDHFPADLGCSDAAQFTGAAALGTWSTSVPSLLGAPIDHVLYSSSWRAVGVSITTDNDEAGSDHRPLTTRLTPAR</sequence>
<feature type="transmembrane region" description="Helical" evidence="2">
    <location>
        <begin position="44"/>
        <end position="62"/>
    </location>
</feature>
<dbReference type="Gene3D" id="3.60.10.10">
    <property type="entry name" value="Endonuclease/exonuclease/phosphatase"/>
    <property type="match status" value="1"/>
</dbReference>
<dbReference type="OrthoDB" id="2340043at2"/>
<keyword evidence="5" id="KW-1185">Reference proteome</keyword>
<dbReference type="GO" id="GO:0004519">
    <property type="term" value="F:endonuclease activity"/>
    <property type="evidence" value="ECO:0007669"/>
    <property type="project" value="UniProtKB-KW"/>
</dbReference>
<keyword evidence="2" id="KW-0472">Membrane</keyword>
<keyword evidence="4" id="KW-0540">Nuclease</keyword>
<dbReference type="GO" id="GO:0004527">
    <property type="term" value="F:exonuclease activity"/>
    <property type="evidence" value="ECO:0007669"/>
    <property type="project" value="UniProtKB-KW"/>
</dbReference>
<name>A0A543HRP0_9MICO</name>
<keyword evidence="2" id="KW-1133">Transmembrane helix</keyword>
<evidence type="ECO:0000313" key="4">
    <source>
        <dbReference type="EMBL" id="TQM61015.1"/>
    </source>
</evidence>
<dbReference type="SUPFAM" id="SSF56219">
    <property type="entry name" value="DNase I-like"/>
    <property type="match status" value="1"/>
</dbReference>
<dbReference type="Pfam" id="PF03372">
    <property type="entry name" value="Exo_endo_phos"/>
    <property type="match status" value="1"/>
</dbReference>
<keyword evidence="4" id="KW-0269">Exonuclease</keyword>
<feature type="domain" description="Endonuclease/exonuclease/phosphatase" evidence="3">
    <location>
        <begin position="109"/>
        <end position="319"/>
    </location>
</feature>
<evidence type="ECO:0000313" key="5">
    <source>
        <dbReference type="Proteomes" id="UP000318331"/>
    </source>
</evidence>